<dbReference type="PROSITE" id="PS00444">
    <property type="entry name" value="POLYPRENYL_SYNTHASE_2"/>
    <property type="match status" value="1"/>
</dbReference>
<dbReference type="SUPFAM" id="SSF48576">
    <property type="entry name" value="Terpenoid synthases"/>
    <property type="match status" value="1"/>
</dbReference>
<keyword evidence="4" id="KW-0460">Magnesium</keyword>
<dbReference type="CDD" id="cd00685">
    <property type="entry name" value="Trans_IPPS_HT"/>
    <property type="match status" value="1"/>
</dbReference>
<accession>A0A0C3KLF4</accession>
<dbReference type="STRING" id="870435.A0A0C3KLF4"/>
<sequence>MPLDISNLLSPIQEPAFWPESSERVILEPYTYITSKPGKEIRTLLIEAFNKWLSVPREQLDVISRVVRMLHSASLMVDDIEDGAQLRRGQPVAHRIYGIPQTINTANYVYFLAYKELAILRNHDPKDDEVRVVANKDLDLVVTEELLALHRGQGLEIFWRDSLQCPTEQEYISMVNNKTGGLFRIAIKLMMACATTNIDVDYVPLVNLFGVYFQIRDDYMNLQSTEYSNNKGFAEDLTEGKFSFPIVHGVRADEKNRVILNVLQKRPTTPTLKHHTIDHLRYKTSSFDYTLNVTSSLEQQVRAEIARLGGNDQLEGILDALHVPMDVGAVGTTESSSRVL</sequence>
<comment type="cofactor">
    <cofactor evidence="1">
        <name>Mg(2+)</name>
        <dbReference type="ChEBI" id="CHEBI:18420"/>
    </cofactor>
</comment>
<dbReference type="GO" id="GO:0008299">
    <property type="term" value="P:isoprenoid biosynthetic process"/>
    <property type="evidence" value="ECO:0007669"/>
    <property type="project" value="InterPro"/>
</dbReference>
<evidence type="ECO:0000256" key="5">
    <source>
        <dbReference type="ARBA" id="ARBA00032052"/>
    </source>
</evidence>
<evidence type="ECO:0000256" key="9">
    <source>
        <dbReference type="ARBA" id="ARBA00032873"/>
    </source>
</evidence>
<dbReference type="HOGENOM" id="CLU_014015_6_0_1"/>
<gene>
    <name evidence="12" type="ORF">M404DRAFT_995630</name>
</gene>
<name>A0A0C3KLF4_PISTI</name>
<dbReference type="EMBL" id="KN831952">
    <property type="protein sequence ID" value="KIO10432.1"/>
    <property type="molecule type" value="Genomic_DNA"/>
</dbReference>
<evidence type="ECO:0000256" key="11">
    <source>
        <dbReference type="RuleBase" id="RU004466"/>
    </source>
</evidence>
<dbReference type="InterPro" id="IPR033749">
    <property type="entry name" value="Polyprenyl_synt_CS"/>
</dbReference>
<evidence type="ECO:0000256" key="7">
    <source>
        <dbReference type="ARBA" id="ARBA00032424"/>
    </source>
</evidence>
<dbReference type="OrthoDB" id="6921389at2759"/>
<protein>
    <recommendedName>
        <fullName evidence="9">(2E,6E)-farnesyl diphosphate synthase</fullName>
    </recommendedName>
    <alternativeName>
        <fullName evidence="8">Dimethylallyltranstransferase</fullName>
    </alternativeName>
    <alternativeName>
        <fullName evidence="7">Farnesyl diphosphate synthase</fullName>
    </alternativeName>
    <alternativeName>
        <fullName evidence="5">Farnesyltranstransferase</fullName>
    </alternativeName>
    <alternativeName>
        <fullName evidence="10">Geranylgeranyl diphosphate synthase</fullName>
    </alternativeName>
    <alternativeName>
        <fullName evidence="6">Geranyltranstransferase</fullName>
    </alternativeName>
</protein>
<dbReference type="PROSITE" id="PS00723">
    <property type="entry name" value="POLYPRENYL_SYNTHASE_1"/>
    <property type="match status" value="1"/>
</dbReference>
<keyword evidence="3" id="KW-0479">Metal-binding</keyword>
<dbReference type="Proteomes" id="UP000054217">
    <property type="component" value="Unassembled WGS sequence"/>
</dbReference>
<keyword evidence="11" id="KW-0808">Transferase</keyword>
<dbReference type="GO" id="GO:0046872">
    <property type="term" value="F:metal ion binding"/>
    <property type="evidence" value="ECO:0007669"/>
    <property type="project" value="UniProtKB-KW"/>
</dbReference>
<evidence type="ECO:0000256" key="3">
    <source>
        <dbReference type="ARBA" id="ARBA00022723"/>
    </source>
</evidence>
<proteinExistence type="inferred from homology"/>
<evidence type="ECO:0000313" key="13">
    <source>
        <dbReference type="Proteomes" id="UP000054217"/>
    </source>
</evidence>
<reference evidence="13" key="2">
    <citation type="submission" date="2015-01" db="EMBL/GenBank/DDBJ databases">
        <title>Evolutionary Origins and Diversification of the Mycorrhizal Mutualists.</title>
        <authorList>
            <consortium name="DOE Joint Genome Institute"/>
            <consortium name="Mycorrhizal Genomics Consortium"/>
            <person name="Kohler A."/>
            <person name="Kuo A."/>
            <person name="Nagy L.G."/>
            <person name="Floudas D."/>
            <person name="Copeland A."/>
            <person name="Barry K.W."/>
            <person name="Cichocki N."/>
            <person name="Veneault-Fourrey C."/>
            <person name="LaButti K."/>
            <person name="Lindquist E.A."/>
            <person name="Lipzen A."/>
            <person name="Lundell T."/>
            <person name="Morin E."/>
            <person name="Murat C."/>
            <person name="Riley R."/>
            <person name="Ohm R."/>
            <person name="Sun H."/>
            <person name="Tunlid A."/>
            <person name="Henrissat B."/>
            <person name="Grigoriev I.V."/>
            <person name="Hibbett D.S."/>
            <person name="Martin F."/>
        </authorList>
    </citation>
    <scope>NUCLEOTIDE SEQUENCE [LARGE SCALE GENOMIC DNA]</scope>
    <source>
        <strain evidence="13">Marx 270</strain>
    </source>
</reference>
<dbReference type="InterPro" id="IPR000092">
    <property type="entry name" value="Polyprenyl_synt"/>
</dbReference>
<evidence type="ECO:0000256" key="1">
    <source>
        <dbReference type="ARBA" id="ARBA00001946"/>
    </source>
</evidence>
<dbReference type="AlphaFoldDB" id="A0A0C3KLF4"/>
<dbReference type="PANTHER" id="PTHR12001:SF44">
    <property type="entry name" value="GERANYLGERANYL PYROPHOSPHATE SYNTHASE"/>
    <property type="match status" value="1"/>
</dbReference>
<keyword evidence="13" id="KW-1185">Reference proteome</keyword>
<dbReference type="SFLD" id="SFLDS00005">
    <property type="entry name" value="Isoprenoid_Synthase_Type_I"/>
    <property type="match status" value="1"/>
</dbReference>
<evidence type="ECO:0000313" key="12">
    <source>
        <dbReference type="EMBL" id="KIO10432.1"/>
    </source>
</evidence>
<dbReference type="GO" id="GO:0004659">
    <property type="term" value="F:prenyltransferase activity"/>
    <property type="evidence" value="ECO:0007669"/>
    <property type="project" value="InterPro"/>
</dbReference>
<dbReference type="PANTHER" id="PTHR12001">
    <property type="entry name" value="GERANYLGERANYL PYROPHOSPHATE SYNTHASE"/>
    <property type="match status" value="1"/>
</dbReference>
<evidence type="ECO:0000256" key="4">
    <source>
        <dbReference type="ARBA" id="ARBA00022842"/>
    </source>
</evidence>
<dbReference type="Pfam" id="PF00348">
    <property type="entry name" value="polyprenyl_synt"/>
    <property type="match status" value="1"/>
</dbReference>
<evidence type="ECO:0000256" key="8">
    <source>
        <dbReference type="ARBA" id="ARBA00032448"/>
    </source>
</evidence>
<dbReference type="InterPro" id="IPR008949">
    <property type="entry name" value="Isoprenoid_synthase_dom_sf"/>
</dbReference>
<organism evidence="12 13">
    <name type="scientific">Pisolithus tinctorius Marx 270</name>
    <dbReference type="NCBI Taxonomy" id="870435"/>
    <lineage>
        <taxon>Eukaryota</taxon>
        <taxon>Fungi</taxon>
        <taxon>Dikarya</taxon>
        <taxon>Basidiomycota</taxon>
        <taxon>Agaricomycotina</taxon>
        <taxon>Agaricomycetes</taxon>
        <taxon>Agaricomycetidae</taxon>
        <taxon>Boletales</taxon>
        <taxon>Sclerodermatineae</taxon>
        <taxon>Pisolithaceae</taxon>
        <taxon>Pisolithus</taxon>
    </lineage>
</organism>
<comment type="similarity">
    <text evidence="2 11">Belongs to the FPP/GGPP synthase family.</text>
</comment>
<evidence type="ECO:0000256" key="10">
    <source>
        <dbReference type="ARBA" id="ARBA00033096"/>
    </source>
</evidence>
<reference evidence="12 13" key="1">
    <citation type="submission" date="2014-04" db="EMBL/GenBank/DDBJ databases">
        <authorList>
            <consortium name="DOE Joint Genome Institute"/>
            <person name="Kuo A."/>
            <person name="Kohler A."/>
            <person name="Costa M.D."/>
            <person name="Nagy L.G."/>
            <person name="Floudas D."/>
            <person name="Copeland A."/>
            <person name="Barry K.W."/>
            <person name="Cichocki N."/>
            <person name="Veneault-Fourrey C."/>
            <person name="LaButti K."/>
            <person name="Lindquist E.A."/>
            <person name="Lipzen A."/>
            <person name="Lundell T."/>
            <person name="Morin E."/>
            <person name="Murat C."/>
            <person name="Sun H."/>
            <person name="Tunlid A."/>
            <person name="Henrissat B."/>
            <person name="Grigoriev I.V."/>
            <person name="Hibbett D.S."/>
            <person name="Martin F."/>
            <person name="Nordberg H.P."/>
            <person name="Cantor M.N."/>
            <person name="Hua S.X."/>
        </authorList>
    </citation>
    <scope>NUCLEOTIDE SEQUENCE [LARGE SCALE GENOMIC DNA]</scope>
    <source>
        <strain evidence="12 13">Marx 270</strain>
    </source>
</reference>
<dbReference type="Gene3D" id="1.10.600.10">
    <property type="entry name" value="Farnesyl Diphosphate Synthase"/>
    <property type="match status" value="1"/>
</dbReference>
<evidence type="ECO:0000256" key="2">
    <source>
        <dbReference type="ARBA" id="ARBA00006706"/>
    </source>
</evidence>
<evidence type="ECO:0000256" key="6">
    <source>
        <dbReference type="ARBA" id="ARBA00032380"/>
    </source>
</evidence>
<dbReference type="InParanoid" id="A0A0C3KLF4"/>